<dbReference type="InterPro" id="IPR002060">
    <property type="entry name" value="Squ/phyt_synthse"/>
</dbReference>
<evidence type="ECO:0000256" key="11">
    <source>
        <dbReference type="ARBA" id="ARBA00069034"/>
    </source>
</evidence>
<reference evidence="12" key="1">
    <citation type="journal article" date="2010" name="Science">
        <title>The genome of the Western clawed frog Xenopus tropicalis.</title>
        <authorList>
            <person name="Hellsten U."/>
            <person name="Harland R.M."/>
            <person name="Gilchrist M.J."/>
            <person name="Hendrix D."/>
            <person name="Jurka J."/>
            <person name="Kapitonov V."/>
            <person name="Ovcharenko I."/>
            <person name="Putnam N.H."/>
            <person name="Shu S."/>
            <person name="Taher L."/>
            <person name="Blitz I.L."/>
            <person name="Blumberg B."/>
            <person name="Dichmann D.S."/>
            <person name="Dubchak I."/>
            <person name="Amaya E."/>
            <person name="Detter J.C."/>
            <person name="Fletcher R."/>
            <person name="Gerhard D.S."/>
            <person name="Goodstein D."/>
            <person name="Graves T."/>
            <person name="Grigoriev I.V."/>
            <person name="Grimwood J."/>
            <person name="Kawashima T."/>
            <person name="Lindquist E."/>
            <person name="Lucas S.M."/>
            <person name="Mead P.E."/>
            <person name="Mitros T."/>
            <person name="Ogino H."/>
            <person name="Ohta Y."/>
            <person name="Poliakov A.V."/>
            <person name="Pollet N."/>
            <person name="Robert J."/>
            <person name="Salamov A."/>
            <person name="Sater A.K."/>
            <person name="Schmutz J."/>
            <person name="Terry A."/>
            <person name="Vize P.D."/>
            <person name="Warren W.C."/>
            <person name="Wells D."/>
            <person name="Wills A."/>
            <person name="Wilson R.K."/>
            <person name="Zimmerman L.B."/>
            <person name="Zorn A.M."/>
            <person name="Grainger R."/>
            <person name="Grammer T."/>
            <person name="Khokha M.K."/>
            <person name="Richardson P.M."/>
            <person name="Rokhsar D.S."/>
        </authorList>
    </citation>
    <scope>NUCLEOTIDE SEQUENCE [LARGE SCALE GENOMIC DNA]</scope>
    <source>
        <strain evidence="12">Nigerian</strain>
    </source>
</reference>
<evidence type="ECO:0000256" key="1">
    <source>
        <dbReference type="ARBA" id="ARBA00001805"/>
    </source>
</evidence>
<organism evidence="12">
    <name type="scientific">Xenopus tropicalis</name>
    <name type="common">Western clawed frog</name>
    <name type="synonym">Silurana tropicalis</name>
    <dbReference type="NCBI Taxonomy" id="8364"/>
    <lineage>
        <taxon>Eukaryota</taxon>
        <taxon>Metazoa</taxon>
        <taxon>Chordata</taxon>
        <taxon>Craniata</taxon>
        <taxon>Vertebrata</taxon>
        <taxon>Euteleostomi</taxon>
        <taxon>Amphibia</taxon>
        <taxon>Batrachia</taxon>
        <taxon>Anura</taxon>
        <taxon>Pipoidea</taxon>
        <taxon>Pipidae</taxon>
        <taxon>Xenopodinae</taxon>
        <taxon>Xenopus</taxon>
        <taxon>Silurana</taxon>
    </lineage>
</organism>
<sequence>MAVRALLKPWAPVCRDNTRRNSGQAAGYCVELVRKRDYEGFLCTLLLPQESQNSVFALRALNVELSQVKDSVSQKSLGLMRMQFWRDAVQDIYKETPPHHPVALALSQAVQRHRLTKRWFMRMIDAREQNLDDRTYRNIQELETYAENTQSSLLYLILETLGIKDVQADHAASHIGKAQGIITCMRAVPYHSSRRQVFLPIDICMLHRASQEDFIRGSLEKNVKDVIFDIASQAHVHLEHARSFKKRIPKSAFPAFNITVRFSIIPSHIGLSWCQIFFIVPYVVICHCQGALESRFVIINFFVNRLNRYNGILEGAKTWTGNGHNEGNTRNRKCIERS</sequence>
<dbReference type="Pfam" id="PF00494">
    <property type="entry name" value="SQS_PSY"/>
    <property type="match status" value="1"/>
</dbReference>
<reference evidence="12" key="2">
    <citation type="submission" date="2020-05" db="UniProtKB">
        <authorList>
            <consortium name="Ensembl"/>
        </authorList>
    </citation>
    <scope>IDENTIFICATION</scope>
</reference>
<dbReference type="PANTHER" id="PTHR31480">
    <property type="entry name" value="BIFUNCTIONAL LYCOPENE CYCLASE/PHYTOENE SYNTHASE"/>
    <property type="match status" value="1"/>
</dbReference>
<keyword evidence="8" id="KW-0472">Membrane</keyword>
<evidence type="ECO:0000256" key="6">
    <source>
        <dbReference type="ARBA" id="ARBA00022946"/>
    </source>
</evidence>
<evidence type="ECO:0000313" key="12">
    <source>
        <dbReference type="Ensembl" id="ENSXETP00000095720"/>
    </source>
</evidence>
<proteinExistence type="inferred from homology"/>
<evidence type="ECO:0000256" key="5">
    <source>
        <dbReference type="ARBA" id="ARBA00022792"/>
    </source>
</evidence>
<dbReference type="InterPro" id="IPR008949">
    <property type="entry name" value="Isoprenoid_synthase_dom_sf"/>
</dbReference>
<dbReference type="Gene3D" id="1.10.600.10">
    <property type="entry name" value="Farnesyl Diphosphate Synthase"/>
    <property type="match status" value="1"/>
</dbReference>
<dbReference type="FunFam" id="1.10.600.10:FF:000013">
    <property type="entry name" value="NADH dehydrogenase (ubiquinone) complex I, assembly factor 6"/>
    <property type="match status" value="1"/>
</dbReference>
<evidence type="ECO:0000256" key="3">
    <source>
        <dbReference type="ARBA" id="ARBA00012396"/>
    </source>
</evidence>
<comment type="subcellular location">
    <subcellularLocation>
        <location evidence="2">Mitochondrion inner membrane</location>
    </subcellularLocation>
</comment>
<evidence type="ECO:0000256" key="8">
    <source>
        <dbReference type="ARBA" id="ARBA00023136"/>
    </source>
</evidence>
<evidence type="ECO:0000256" key="4">
    <source>
        <dbReference type="ARBA" id="ARBA00022746"/>
    </source>
</evidence>
<dbReference type="Bgee" id="ENSXETG00000033089">
    <property type="expression patterns" value="Expressed in skeletal muscle tissue and 12 other cell types or tissues"/>
</dbReference>
<keyword evidence="6" id="KW-0809">Transit peptide</keyword>
<evidence type="ECO:0000256" key="2">
    <source>
        <dbReference type="ARBA" id="ARBA00004273"/>
    </source>
</evidence>
<evidence type="ECO:0000256" key="9">
    <source>
        <dbReference type="ARBA" id="ARBA00038273"/>
    </source>
</evidence>
<dbReference type="InParanoid" id="A0A6I8SRG6"/>
<dbReference type="GO" id="GO:0016117">
    <property type="term" value="P:carotenoid biosynthetic process"/>
    <property type="evidence" value="ECO:0007669"/>
    <property type="project" value="UniProtKB-KW"/>
</dbReference>
<comment type="function">
    <text evidence="10">Involved in the assembly of mitochondrial NADH:ubiquinone oxidoreductase complex (complex I) at early stages. May play a role in the biogenesis of complex I subunit MT-ND1.</text>
</comment>
<dbReference type="AlphaFoldDB" id="A0A6I8SRG6"/>
<dbReference type="EC" id="2.5.1.32" evidence="3"/>
<evidence type="ECO:0000256" key="7">
    <source>
        <dbReference type="ARBA" id="ARBA00023128"/>
    </source>
</evidence>
<keyword evidence="5" id="KW-0999">Mitochondrion inner membrane</keyword>
<dbReference type="FunCoup" id="A0A6I8SRG6">
    <property type="interactions" value="1870"/>
</dbReference>
<name>A0A6I8SRG6_XENTR</name>
<dbReference type="GeneTree" id="ENSGT00510000048688"/>
<protein>
    <recommendedName>
        <fullName evidence="11">NADH dehydrogenase (ubiquinone) complex I, assembly factor 6</fullName>
        <ecNumber evidence="3">2.5.1.32</ecNumber>
    </recommendedName>
</protein>
<accession>A0A6I8SRG6</accession>
<dbReference type="GO" id="GO:0005743">
    <property type="term" value="C:mitochondrial inner membrane"/>
    <property type="evidence" value="ECO:0007669"/>
    <property type="project" value="UniProtKB-SubCell"/>
</dbReference>
<keyword evidence="7" id="KW-0496">Mitochondrion</keyword>
<dbReference type="Ensembl" id="ENSXETT00000102047">
    <property type="protein sequence ID" value="ENSXETP00000095720"/>
    <property type="gene ID" value="ENSXETG00000033089"/>
</dbReference>
<comment type="catalytic activity">
    <reaction evidence="1">
        <text>2 (2E,6E,10E)-geranylgeranyl diphosphate = 15-cis-phytoene + 2 diphosphate</text>
        <dbReference type="Rhea" id="RHEA:34475"/>
        <dbReference type="ChEBI" id="CHEBI:27787"/>
        <dbReference type="ChEBI" id="CHEBI:33019"/>
        <dbReference type="ChEBI" id="CHEBI:58756"/>
        <dbReference type="EC" id="2.5.1.32"/>
    </reaction>
</comment>
<comment type="similarity">
    <text evidence="9">Belongs to the NDUFAF6 family.</text>
</comment>
<keyword evidence="4" id="KW-0125">Carotenoid biosynthesis</keyword>
<evidence type="ECO:0000256" key="10">
    <source>
        <dbReference type="ARBA" id="ARBA00056665"/>
    </source>
</evidence>
<dbReference type="SUPFAM" id="SSF48576">
    <property type="entry name" value="Terpenoid synthases"/>
    <property type="match status" value="1"/>
</dbReference>